<proteinExistence type="predicted"/>
<dbReference type="AlphaFoldDB" id="A0AAF5I4J4"/>
<organism evidence="2 3">
    <name type="scientific">Strongyloides stercoralis</name>
    <name type="common">Threadworm</name>
    <dbReference type="NCBI Taxonomy" id="6248"/>
    <lineage>
        <taxon>Eukaryota</taxon>
        <taxon>Metazoa</taxon>
        <taxon>Ecdysozoa</taxon>
        <taxon>Nematoda</taxon>
        <taxon>Chromadorea</taxon>
        <taxon>Rhabditida</taxon>
        <taxon>Tylenchina</taxon>
        <taxon>Panagrolaimomorpha</taxon>
        <taxon>Strongyloidoidea</taxon>
        <taxon>Strongyloididae</taxon>
        <taxon>Strongyloides</taxon>
    </lineage>
</organism>
<feature type="compositionally biased region" description="Basic and acidic residues" evidence="1">
    <location>
        <begin position="154"/>
        <end position="164"/>
    </location>
</feature>
<dbReference type="Proteomes" id="UP000035681">
    <property type="component" value="Unplaced"/>
</dbReference>
<feature type="region of interest" description="Disordered" evidence="1">
    <location>
        <begin position="154"/>
        <end position="177"/>
    </location>
</feature>
<keyword evidence="2" id="KW-1185">Reference proteome</keyword>
<sequence>MKKNFTVSFHLKDLDSKKIILNNVFQEHDLPAGLKSQKIDGTYHFNTRSLETFTRHKRQLESPRRRPGSFRSQQLPQRSPFRRGQFGLRGGRKQHERERERRKRLLQARRDSIRISQAITPTPRPVTRREKPRQQVADGKLLLDNDEFIDKLMDKIKEKARERTPPPTQYPPSPLAE</sequence>
<feature type="region of interest" description="Disordered" evidence="1">
    <location>
        <begin position="57"/>
        <end position="142"/>
    </location>
</feature>
<evidence type="ECO:0000256" key="1">
    <source>
        <dbReference type="SAM" id="MobiDB-lite"/>
    </source>
</evidence>
<evidence type="ECO:0000313" key="3">
    <source>
        <dbReference type="WBParaSite" id="TCONS_00016653.p1"/>
    </source>
</evidence>
<feature type="compositionally biased region" description="Pro residues" evidence="1">
    <location>
        <begin position="165"/>
        <end position="177"/>
    </location>
</feature>
<accession>A0AAF5I4J4</accession>
<protein>
    <submittedName>
        <fullName evidence="3">Uncharacterized protein</fullName>
    </submittedName>
</protein>
<dbReference type="WBParaSite" id="TCONS_00016653.p1">
    <property type="protein sequence ID" value="TCONS_00016653.p1"/>
    <property type="gene ID" value="XLOC_011303"/>
</dbReference>
<name>A0AAF5I4J4_STRER</name>
<evidence type="ECO:0000313" key="2">
    <source>
        <dbReference type="Proteomes" id="UP000035681"/>
    </source>
</evidence>
<reference evidence="3" key="1">
    <citation type="submission" date="2024-02" db="UniProtKB">
        <authorList>
            <consortium name="WormBaseParasite"/>
        </authorList>
    </citation>
    <scope>IDENTIFICATION</scope>
</reference>